<proteinExistence type="predicted"/>
<organism evidence="1 2">
    <name type="scientific">Ruminiclostridium herbifermentans</name>
    <dbReference type="NCBI Taxonomy" id="2488810"/>
    <lineage>
        <taxon>Bacteria</taxon>
        <taxon>Bacillati</taxon>
        <taxon>Bacillota</taxon>
        <taxon>Clostridia</taxon>
        <taxon>Eubacteriales</taxon>
        <taxon>Oscillospiraceae</taxon>
        <taxon>Ruminiclostridium</taxon>
    </lineage>
</organism>
<name>A0A7H1VRD2_9FIRM</name>
<evidence type="ECO:0000313" key="1">
    <source>
        <dbReference type="EMBL" id="QNU67944.1"/>
    </source>
</evidence>
<protein>
    <submittedName>
        <fullName evidence="1">Uncharacterized protein</fullName>
    </submittedName>
</protein>
<accession>A0A7H1VRD2</accession>
<dbReference type="Proteomes" id="UP000306409">
    <property type="component" value="Chromosome"/>
</dbReference>
<sequence length="59" mass="6797">MKFRGKTIRGYSICKKSDRFTGVCLVDGQMLGICENAKDIIDCKLNTEEYAERLYTLKE</sequence>
<keyword evidence="2" id="KW-1185">Reference proteome</keyword>
<evidence type="ECO:0000313" key="2">
    <source>
        <dbReference type="Proteomes" id="UP000306409"/>
    </source>
</evidence>
<dbReference type="AlphaFoldDB" id="A0A7H1VRD2"/>
<dbReference type="KEGG" id="rher:EHE19_005735"/>
<reference evidence="1 2" key="1">
    <citation type="submission" date="2020-09" db="EMBL/GenBank/DDBJ databases">
        <title>Characterization and genome sequencing of Ruminiclostridium sp. nov. MA18.</title>
        <authorList>
            <person name="Rettenmaier R."/>
            <person name="Kowollik M.-L."/>
            <person name="Liebl W."/>
            <person name="Zverlov V."/>
        </authorList>
    </citation>
    <scope>NUCLEOTIDE SEQUENCE [LARGE SCALE GENOMIC DNA]</scope>
    <source>
        <strain evidence="1 2">MA18</strain>
    </source>
</reference>
<gene>
    <name evidence="1" type="ORF">EHE19_005735</name>
</gene>
<dbReference type="EMBL" id="CP061336">
    <property type="protein sequence ID" value="QNU67944.1"/>
    <property type="molecule type" value="Genomic_DNA"/>
</dbReference>